<name>A0A9J6BAJ6_POLVA</name>
<evidence type="ECO:0000313" key="2">
    <source>
        <dbReference type="EMBL" id="KAG5666836.1"/>
    </source>
</evidence>
<evidence type="ECO:0000313" key="3">
    <source>
        <dbReference type="Proteomes" id="UP001107558"/>
    </source>
</evidence>
<gene>
    <name evidence="2" type="ORF">PVAND_014846</name>
</gene>
<evidence type="ECO:0000256" key="1">
    <source>
        <dbReference type="SAM" id="SignalP"/>
    </source>
</evidence>
<sequence>MKLIGSFLLFLPFIFAKKTYNALPEQGRFRFKLFKCEPTQLCLKTVAYPNYTCYAKAVSRTFSTVSGYFLLRKPIYEGYVSGEILYKYGTIYRQVIKIPEFNFCEFISLSKSSILLRQLYIIAETAAPGFVHECPYTVFEAYNISFPSHVLFSLFPQGDYKAILNFNLGKDGPFMGIITLIGTAESHVKETFG</sequence>
<organism evidence="2 3">
    <name type="scientific">Polypedilum vanderplanki</name>
    <name type="common">Sleeping chironomid midge</name>
    <dbReference type="NCBI Taxonomy" id="319348"/>
    <lineage>
        <taxon>Eukaryota</taxon>
        <taxon>Metazoa</taxon>
        <taxon>Ecdysozoa</taxon>
        <taxon>Arthropoda</taxon>
        <taxon>Hexapoda</taxon>
        <taxon>Insecta</taxon>
        <taxon>Pterygota</taxon>
        <taxon>Neoptera</taxon>
        <taxon>Endopterygota</taxon>
        <taxon>Diptera</taxon>
        <taxon>Nematocera</taxon>
        <taxon>Chironomoidea</taxon>
        <taxon>Chironomidae</taxon>
        <taxon>Chironominae</taxon>
        <taxon>Polypedilum</taxon>
        <taxon>Polypedilum</taxon>
    </lineage>
</organism>
<feature type="chain" id="PRO_5039902073" evidence="1">
    <location>
        <begin position="17"/>
        <end position="193"/>
    </location>
</feature>
<protein>
    <submittedName>
        <fullName evidence="2">Uncharacterized protein</fullName>
    </submittedName>
</protein>
<dbReference type="Proteomes" id="UP001107558">
    <property type="component" value="Chromosome 4"/>
</dbReference>
<comment type="caution">
    <text evidence="2">The sequence shown here is derived from an EMBL/GenBank/DDBJ whole genome shotgun (WGS) entry which is preliminary data.</text>
</comment>
<dbReference type="AlphaFoldDB" id="A0A9J6BAJ6"/>
<feature type="signal peptide" evidence="1">
    <location>
        <begin position="1"/>
        <end position="16"/>
    </location>
</feature>
<reference evidence="2" key="1">
    <citation type="submission" date="2021-03" db="EMBL/GenBank/DDBJ databases">
        <title>Chromosome level genome of the anhydrobiotic midge Polypedilum vanderplanki.</title>
        <authorList>
            <person name="Yoshida Y."/>
            <person name="Kikawada T."/>
            <person name="Gusev O."/>
        </authorList>
    </citation>
    <scope>NUCLEOTIDE SEQUENCE</scope>
    <source>
        <strain evidence="2">NIAS01</strain>
        <tissue evidence="2">Whole body or cell culture</tissue>
    </source>
</reference>
<keyword evidence="1" id="KW-0732">Signal</keyword>
<proteinExistence type="predicted"/>
<keyword evidence="3" id="KW-1185">Reference proteome</keyword>
<accession>A0A9J6BAJ6</accession>
<dbReference type="EMBL" id="JADBJN010000004">
    <property type="protein sequence ID" value="KAG5666836.1"/>
    <property type="molecule type" value="Genomic_DNA"/>
</dbReference>